<feature type="region of interest" description="Disordered" evidence="1">
    <location>
        <begin position="347"/>
        <end position="382"/>
    </location>
</feature>
<evidence type="ECO:0000313" key="2">
    <source>
        <dbReference type="EMBL" id="KOX76092.1"/>
    </source>
</evidence>
<feature type="compositionally biased region" description="Basic and acidic residues" evidence="1">
    <location>
        <begin position="371"/>
        <end position="382"/>
    </location>
</feature>
<evidence type="ECO:0000313" key="3">
    <source>
        <dbReference type="Proteomes" id="UP000053105"/>
    </source>
</evidence>
<keyword evidence="3" id="KW-1185">Reference proteome</keyword>
<proteinExistence type="predicted"/>
<reference evidence="2 3" key="1">
    <citation type="submission" date="2015-07" db="EMBL/GenBank/DDBJ databases">
        <title>The genome of Melipona quadrifasciata.</title>
        <authorList>
            <person name="Pan H."/>
            <person name="Kapheim K."/>
        </authorList>
    </citation>
    <scope>NUCLEOTIDE SEQUENCE [LARGE SCALE GENOMIC DNA]</scope>
    <source>
        <strain evidence="2">0111107301</strain>
        <tissue evidence="2">Whole body</tissue>
    </source>
</reference>
<protein>
    <submittedName>
        <fullName evidence="2">Uncharacterized protein</fullName>
    </submittedName>
</protein>
<name>A0A0N0BHD8_9HYME</name>
<dbReference type="Proteomes" id="UP000053105">
    <property type="component" value="Unassembled WGS sequence"/>
</dbReference>
<gene>
    <name evidence="2" type="ORF">WN51_11807</name>
</gene>
<dbReference type="AlphaFoldDB" id="A0A0N0BHD8"/>
<evidence type="ECO:0000256" key="1">
    <source>
        <dbReference type="SAM" id="MobiDB-lite"/>
    </source>
</evidence>
<dbReference type="EMBL" id="KQ435753">
    <property type="protein sequence ID" value="KOX76092.1"/>
    <property type="molecule type" value="Genomic_DNA"/>
</dbReference>
<dbReference type="OrthoDB" id="7689910at2759"/>
<sequence>MDILYPKRSTRGRSYTKVDNSISKNNISTLKKMNKENKYKKVVVLKEACVVLQDCLRLENILNDVSMMHNIPLQFRLINKKLKNTSNKKGIFRKYPKRRLLEYSRLAGESTVKKPKYITRSQIKSFNKKFQMSTVNENDIQKVNKNLEVSENLKENTNNSFLEKKSVTKIADENIFNSWEKACIDKIIKAVQNDKRFKICLEKVSDKGSNQILLANEKQNFVLEQQPIQNNISNSYDFTNNLSNSQKENLLKEIDKIYANKMDLQRKDKNSNKDINYDRITKVVDLETIQDVSKDNLFLNEYGENESIVFPHIIVASPKIIEEKDDITHTAEKNSYKNTDLTNEKCTVTDENDDNNDNVKRRKLNRNFRSGSHDENHQENTSKYLKEEKHEVETCRIINEKICDSPQNVKLCESTVSEMNRSSMENQFLADKENLNNEEAEDSDCLSLFADSTLMQEYNAYLDDNSEKSFQMTDNVIENYYKNTTSDFNTFYSNNDDNSNENNNENNVSKEVARSRLEQITSDQKDNTVLQKSLQNPQISTSWNINVFKSIFHGFCYHTMMYNKCLKNDCRFRHDCTLKILKKLYELKVVNGDTVFHTIDYLKQRYSIKIITHEISIIVNNSDFEFVNCVLKQLCLKEHIIYGEYWSTLKNLLLRIENLDPKIVETILQECIITRTHIEEVNFNIMRKLSPQIRCKINNDVLLSFKNLIKSKEKTQTVDKNKQVKDNGIFSPDSCCAINELEADERMNILSTTETVERINENSSFKLHLIDNLPQSTRITFREFYIDVHKLHEGFKHNDYDYIMNILNSVKEEQQTFFTRACYQILCNEIIYSHCHLKKLILHSVKSGVTTTCYQILFDTVKYALVTLAEKNLWVLANILLEDVNIIQMYFDKIDAATIMLIAEIYLANHLAVKAFFLLKHQLCPIIHLIVNTDWTKEEMYLAVLDSMEQLSLHIGYGIDHIKQKDFSIHLNFENVPLHKKYTHNKELYQHKIAKSKILMKNILKKQFSPAILMTKKKADKICKLNTLSVLNYLKHKAKQCT</sequence>
<accession>A0A0N0BHD8</accession>
<organism evidence="2 3">
    <name type="scientific">Melipona quadrifasciata</name>
    <dbReference type="NCBI Taxonomy" id="166423"/>
    <lineage>
        <taxon>Eukaryota</taxon>
        <taxon>Metazoa</taxon>
        <taxon>Ecdysozoa</taxon>
        <taxon>Arthropoda</taxon>
        <taxon>Hexapoda</taxon>
        <taxon>Insecta</taxon>
        <taxon>Pterygota</taxon>
        <taxon>Neoptera</taxon>
        <taxon>Endopterygota</taxon>
        <taxon>Hymenoptera</taxon>
        <taxon>Apocrita</taxon>
        <taxon>Aculeata</taxon>
        <taxon>Apoidea</taxon>
        <taxon>Anthophila</taxon>
        <taxon>Apidae</taxon>
        <taxon>Melipona</taxon>
    </lineage>
</organism>